<evidence type="ECO:0000313" key="4">
    <source>
        <dbReference type="Proteomes" id="UP000193926"/>
    </source>
</evidence>
<name>A0A1X4NFA5_9RHOB</name>
<accession>A0A1X4NFA5</accession>
<dbReference type="RefSeq" id="WP_085640873.1">
    <property type="nucleotide sequence ID" value="NZ_JFKC01000025.1"/>
</dbReference>
<evidence type="ECO:0000313" key="3">
    <source>
        <dbReference type="EMBL" id="OSQ45729.1"/>
    </source>
</evidence>
<proteinExistence type="predicted"/>
<feature type="signal peptide" evidence="2">
    <location>
        <begin position="1"/>
        <end position="19"/>
    </location>
</feature>
<dbReference type="AlphaFoldDB" id="A0A1X4NFA5"/>
<comment type="caution">
    <text evidence="3">The sequence shown here is derived from an EMBL/GenBank/DDBJ whole genome shotgun (WGS) entry which is preliminary data.</text>
</comment>
<dbReference type="Proteomes" id="UP000193926">
    <property type="component" value="Unassembled WGS sequence"/>
</dbReference>
<gene>
    <name evidence="3" type="ORF">MGEO_17680</name>
</gene>
<keyword evidence="1" id="KW-0175">Coiled coil</keyword>
<reference evidence="3 4" key="1">
    <citation type="submission" date="2014-03" db="EMBL/GenBank/DDBJ databases">
        <title>The draft genome sequence of Marivita geojedonensis KCTC 23882.</title>
        <authorList>
            <person name="Lai Q."/>
            <person name="Shao Z."/>
        </authorList>
    </citation>
    <scope>NUCLEOTIDE SEQUENCE [LARGE SCALE GENOMIC DNA]</scope>
    <source>
        <strain evidence="3 4">DPG-138</strain>
    </source>
</reference>
<organism evidence="3 4">
    <name type="scientific">Marivita geojedonensis</name>
    <dbReference type="NCBI Taxonomy" id="1123756"/>
    <lineage>
        <taxon>Bacteria</taxon>
        <taxon>Pseudomonadati</taxon>
        <taxon>Pseudomonadota</taxon>
        <taxon>Alphaproteobacteria</taxon>
        <taxon>Rhodobacterales</taxon>
        <taxon>Roseobacteraceae</taxon>
        <taxon>Marivita</taxon>
    </lineage>
</organism>
<evidence type="ECO:0000256" key="2">
    <source>
        <dbReference type="SAM" id="SignalP"/>
    </source>
</evidence>
<keyword evidence="2" id="KW-0732">Signal</keyword>
<dbReference type="Gene3D" id="1.20.1270.390">
    <property type="match status" value="1"/>
</dbReference>
<keyword evidence="4" id="KW-1185">Reference proteome</keyword>
<protein>
    <submittedName>
        <fullName evidence="3">Uncharacterized protein</fullName>
    </submittedName>
</protein>
<feature type="chain" id="PRO_5012755810" evidence="2">
    <location>
        <begin position="20"/>
        <end position="205"/>
    </location>
</feature>
<dbReference type="EMBL" id="JFKC01000025">
    <property type="protein sequence ID" value="OSQ45729.1"/>
    <property type="molecule type" value="Genomic_DNA"/>
</dbReference>
<evidence type="ECO:0000256" key="1">
    <source>
        <dbReference type="SAM" id="Coils"/>
    </source>
</evidence>
<dbReference type="STRING" id="1123756.MGEO_17680"/>
<sequence length="205" mass="22652">MRPFGSTAAAVLMSSAAAAQDVGFACYDEARNLGLVLAFHEGEEGPVALIDGNVENPLSAKWDISDNILGSFEGPDFLAVLYNNLQLDVLSKSNGLVSFTCTDVTAAARTLNNDFGKLAELRIRMKELEANLNQSEVDLQLAREELKRAREEPKTTKSQTTASLARLIELEAEIAELKAQNERLIKNSRMWQDVIARLREQLQEK</sequence>
<feature type="coiled-coil region" evidence="1">
    <location>
        <begin position="111"/>
        <end position="187"/>
    </location>
</feature>